<protein>
    <submittedName>
        <fullName evidence="3">Polysaccharide lyase family 7 protein</fullName>
    </submittedName>
</protein>
<keyword evidence="3" id="KW-0456">Lyase</keyword>
<evidence type="ECO:0000256" key="1">
    <source>
        <dbReference type="SAM" id="SignalP"/>
    </source>
</evidence>
<organism evidence="3 4">
    <name type="scientific">Gilvimarinus gilvus</name>
    <dbReference type="NCBI Taxonomy" id="3058038"/>
    <lineage>
        <taxon>Bacteria</taxon>
        <taxon>Pseudomonadati</taxon>
        <taxon>Pseudomonadota</taxon>
        <taxon>Gammaproteobacteria</taxon>
        <taxon>Cellvibrionales</taxon>
        <taxon>Cellvibrionaceae</taxon>
        <taxon>Gilvimarinus</taxon>
    </lineage>
</organism>
<dbReference type="Gene3D" id="2.60.120.200">
    <property type="match status" value="1"/>
</dbReference>
<evidence type="ECO:0000313" key="4">
    <source>
        <dbReference type="Proteomes" id="UP001273505"/>
    </source>
</evidence>
<dbReference type="GO" id="GO:0016829">
    <property type="term" value="F:lyase activity"/>
    <property type="evidence" value="ECO:0007669"/>
    <property type="project" value="UniProtKB-KW"/>
</dbReference>
<dbReference type="Proteomes" id="UP001273505">
    <property type="component" value="Unassembled WGS sequence"/>
</dbReference>
<dbReference type="EMBL" id="JAXAFO010000027">
    <property type="protein sequence ID" value="MDX6850582.1"/>
    <property type="molecule type" value="Genomic_DNA"/>
</dbReference>
<dbReference type="InterPro" id="IPR014895">
    <property type="entry name" value="Alginate_lyase_2"/>
</dbReference>
<keyword evidence="4" id="KW-1185">Reference proteome</keyword>
<feature type="domain" description="Alginate lyase 2" evidence="2">
    <location>
        <begin position="51"/>
        <end position="360"/>
    </location>
</feature>
<comment type="caution">
    <text evidence="3">The sequence shown here is derived from an EMBL/GenBank/DDBJ whole genome shotgun (WGS) entry which is preliminary data.</text>
</comment>
<dbReference type="Pfam" id="PF08787">
    <property type="entry name" value="Alginate_lyase2"/>
    <property type="match status" value="1"/>
</dbReference>
<name>A0ABU4S0F4_9GAMM</name>
<evidence type="ECO:0000313" key="3">
    <source>
        <dbReference type="EMBL" id="MDX6850582.1"/>
    </source>
</evidence>
<feature type="chain" id="PRO_5046786447" evidence="1">
    <location>
        <begin position="24"/>
        <end position="361"/>
    </location>
</feature>
<dbReference type="PROSITE" id="PS51257">
    <property type="entry name" value="PROKAR_LIPOPROTEIN"/>
    <property type="match status" value="1"/>
</dbReference>
<feature type="signal peptide" evidence="1">
    <location>
        <begin position="1"/>
        <end position="23"/>
    </location>
</feature>
<proteinExistence type="predicted"/>
<gene>
    <name evidence="3" type="ORF">SCD92_14515</name>
</gene>
<sequence length="361" mass="39467">MIKSIDATRLLQLVFVSTLAALAGCQGQPQASQSSSESMDVRGKRAPGTVIDLSQWKITLPMDSNRDGKIDEVGPPTISRLLEPRFFYANSEGGVVFTAPNKAITTSNSTNTRSELRQMIDASGSKTKAPGNNFVLAAHPNASRYGSIGGTLSAKLAVNHVAIEAKNPDKKPAFSVVVGQIHAGKDSSMAKGFGYGNEPLKIYYKKWPDHEYGSVFWTYERNLERDDPNRTDIAYPVWGNLWDSSESPQEQGVKLNEPFSYVVDIDGSVMTLTFSAEGKPTVNYSVDLSNNVDPEGRLDELDNPKGYSGDWFYFKAGAYNQCSAKDQDGMWYAGCAGSGIWSEDSQNGHYAQATFYSLTLK</sequence>
<accession>A0ABU4S0F4</accession>
<dbReference type="InterPro" id="IPR013320">
    <property type="entry name" value="ConA-like_dom_sf"/>
</dbReference>
<dbReference type="RefSeq" id="WP_302722136.1">
    <property type="nucleotide sequence ID" value="NZ_JAULRU010000430.1"/>
</dbReference>
<dbReference type="SUPFAM" id="SSF49899">
    <property type="entry name" value="Concanavalin A-like lectins/glucanases"/>
    <property type="match status" value="1"/>
</dbReference>
<evidence type="ECO:0000259" key="2">
    <source>
        <dbReference type="Pfam" id="PF08787"/>
    </source>
</evidence>
<keyword evidence="1" id="KW-0732">Signal</keyword>
<reference evidence="3 4" key="1">
    <citation type="submission" date="2023-11" db="EMBL/GenBank/DDBJ databases">
        <title>Gilvimarinus fulvus sp. nov., isolated from the surface of Kelp.</title>
        <authorList>
            <person name="Sun Y.Y."/>
            <person name="Gong Y."/>
            <person name="Du Z.J."/>
        </authorList>
    </citation>
    <scope>NUCLEOTIDE SEQUENCE [LARGE SCALE GENOMIC DNA]</scope>
    <source>
        <strain evidence="3 4">SDUM040013</strain>
    </source>
</reference>